<dbReference type="InterPro" id="IPR011249">
    <property type="entry name" value="Metalloenz_LuxS/M16"/>
</dbReference>
<sequence length="421" mass="48974">MELKTIRKEIGKGVHLNVLKTDKFKTNIISIYLIRPLDKEEVTKNALLPLVLNRGTKNYNTSLDIQRKLEDLYGANLSIDVSKKGEKHAIRFSIEFIDDKYTNERNIEETISLLIEIIINPILENGKFSTKYIQQEKENLKRRIESKINDKKQYSVDRCIEEMCKDEKFSINRLGYVDDLEKVNADNLYEHYKTVLSTSIIEIDAVGDINITEVEELIKNKFNLERKNIVELPREEVIKKVEKENVVYEDMEISQGKLILGYRTNLPYEDELYNAFMIGNEILGGGPNSKLFLNVREKESLAYYIYSQSFKYKSLMLIVSGIEFENFEKTVDIIKSQVDEVKKGVFTEDDIENAKNSIITSIKALTDDSFSLCEYILAQYLTNDDKTIDEFISNIRKVRKEDIVNAFQNIELDTTYFLKSK</sequence>
<organism evidence="2 3">
    <name type="scientific">Gottschalkia purinilytica</name>
    <name type="common">Clostridium purinilyticum</name>
    <dbReference type="NCBI Taxonomy" id="1503"/>
    <lineage>
        <taxon>Bacteria</taxon>
        <taxon>Bacillati</taxon>
        <taxon>Bacillota</taxon>
        <taxon>Tissierellia</taxon>
        <taxon>Tissierellales</taxon>
        <taxon>Gottschalkiaceae</taxon>
        <taxon>Gottschalkia</taxon>
    </lineage>
</organism>
<feature type="domain" description="Peptidase M16 C-terminal" evidence="1">
    <location>
        <begin position="182"/>
        <end position="357"/>
    </location>
</feature>
<keyword evidence="3" id="KW-1185">Reference proteome</keyword>
<dbReference type="Gene3D" id="3.30.830.10">
    <property type="entry name" value="Metalloenzyme, LuxS/M16 peptidase-like"/>
    <property type="match status" value="2"/>
</dbReference>
<dbReference type="Pfam" id="PF05193">
    <property type="entry name" value="Peptidase_M16_C"/>
    <property type="match status" value="1"/>
</dbReference>
<name>A0A0L0WEM8_GOTPU</name>
<evidence type="ECO:0000259" key="1">
    <source>
        <dbReference type="Pfam" id="PF05193"/>
    </source>
</evidence>
<comment type="caution">
    <text evidence="2">The sequence shown here is derived from an EMBL/GenBank/DDBJ whole genome shotgun (WGS) entry which is preliminary data.</text>
</comment>
<dbReference type="InterPro" id="IPR050361">
    <property type="entry name" value="MPP/UQCRC_Complex"/>
</dbReference>
<dbReference type="SUPFAM" id="SSF63411">
    <property type="entry name" value="LuxS/MPP-like metallohydrolase"/>
    <property type="match status" value="2"/>
</dbReference>
<dbReference type="AlphaFoldDB" id="A0A0L0WEM8"/>
<dbReference type="STRING" id="1503.CLPU_1c00980"/>
<accession>A0A0L0WEM8</accession>
<protein>
    <submittedName>
        <fullName evidence="2">Putative Zn-dependent peptidase</fullName>
    </submittedName>
</protein>
<dbReference type="PATRIC" id="fig|1503.3.peg.965"/>
<evidence type="ECO:0000313" key="3">
    <source>
        <dbReference type="Proteomes" id="UP000037267"/>
    </source>
</evidence>
<dbReference type="RefSeq" id="WP_050353670.1">
    <property type="nucleotide sequence ID" value="NZ_LGSS01000001.1"/>
</dbReference>
<dbReference type="OrthoDB" id="9762085at2"/>
<dbReference type="Proteomes" id="UP000037267">
    <property type="component" value="Unassembled WGS sequence"/>
</dbReference>
<gene>
    <name evidence="2" type="ORF">CLPU_1c00980</name>
</gene>
<dbReference type="PANTHER" id="PTHR11851:SF186">
    <property type="entry name" value="INACTIVE METALLOPROTEASE YMFF-RELATED"/>
    <property type="match status" value="1"/>
</dbReference>
<dbReference type="NCBIfam" id="NF047422">
    <property type="entry name" value="YfmF_fam"/>
    <property type="match status" value="1"/>
</dbReference>
<evidence type="ECO:0000313" key="2">
    <source>
        <dbReference type="EMBL" id="KNF09933.1"/>
    </source>
</evidence>
<dbReference type="InterPro" id="IPR007863">
    <property type="entry name" value="Peptidase_M16_C"/>
</dbReference>
<dbReference type="GO" id="GO:0046872">
    <property type="term" value="F:metal ion binding"/>
    <property type="evidence" value="ECO:0007669"/>
    <property type="project" value="InterPro"/>
</dbReference>
<reference evidence="3" key="1">
    <citation type="submission" date="2015-07" db="EMBL/GenBank/DDBJ databases">
        <title>Draft genome sequence of the purine-degrading Gottschalkia purinilyticum DSM 1384 (formerly Clostridium purinilyticum).</title>
        <authorList>
            <person name="Poehlein A."/>
            <person name="Schiel-Bengelsdorf B."/>
            <person name="Bengelsdorf F.R."/>
            <person name="Daniel R."/>
            <person name="Duerre P."/>
        </authorList>
    </citation>
    <scope>NUCLEOTIDE SEQUENCE [LARGE SCALE GENOMIC DNA]</scope>
    <source>
        <strain evidence="3">DSM 1384</strain>
    </source>
</reference>
<dbReference type="EMBL" id="LGSS01000001">
    <property type="protein sequence ID" value="KNF09933.1"/>
    <property type="molecule type" value="Genomic_DNA"/>
</dbReference>
<proteinExistence type="predicted"/>
<dbReference type="PANTHER" id="PTHR11851">
    <property type="entry name" value="METALLOPROTEASE"/>
    <property type="match status" value="1"/>
</dbReference>